<dbReference type="InterPro" id="IPR050189">
    <property type="entry name" value="MFS_Efflux_Transporters"/>
</dbReference>
<organism evidence="9 10">
    <name type="scientific">Paenibacillus suaedae</name>
    <dbReference type="NCBI Taxonomy" id="3077233"/>
    <lineage>
        <taxon>Bacteria</taxon>
        <taxon>Bacillati</taxon>
        <taxon>Bacillota</taxon>
        <taxon>Bacilli</taxon>
        <taxon>Bacillales</taxon>
        <taxon>Paenibacillaceae</taxon>
        <taxon>Paenibacillus</taxon>
    </lineage>
</organism>
<dbReference type="InterPro" id="IPR036259">
    <property type="entry name" value="MFS_trans_sf"/>
</dbReference>
<evidence type="ECO:0000256" key="7">
    <source>
        <dbReference type="SAM" id="Phobius"/>
    </source>
</evidence>
<dbReference type="GO" id="GO:0022857">
    <property type="term" value="F:transmembrane transporter activity"/>
    <property type="evidence" value="ECO:0007669"/>
    <property type="project" value="InterPro"/>
</dbReference>
<feature type="transmembrane region" description="Helical" evidence="7">
    <location>
        <begin position="73"/>
        <end position="91"/>
    </location>
</feature>
<dbReference type="Proteomes" id="UP001250538">
    <property type="component" value="Unassembled WGS sequence"/>
</dbReference>
<feature type="transmembrane region" description="Helical" evidence="7">
    <location>
        <begin position="161"/>
        <end position="184"/>
    </location>
</feature>
<feature type="transmembrane region" description="Helical" evidence="7">
    <location>
        <begin position="103"/>
        <end position="124"/>
    </location>
</feature>
<dbReference type="PROSITE" id="PS50850">
    <property type="entry name" value="MFS"/>
    <property type="match status" value="1"/>
</dbReference>
<evidence type="ECO:0000256" key="1">
    <source>
        <dbReference type="ARBA" id="ARBA00004651"/>
    </source>
</evidence>
<feature type="transmembrane region" description="Helical" evidence="7">
    <location>
        <begin position="205"/>
        <end position="226"/>
    </location>
</feature>
<keyword evidence="2" id="KW-0813">Transport</keyword>
<comment type="subcellular location">
    <subcellularLocation>
        <location evidence="1">Cell membrane</location>
        <topology evidence="1">Multi-pass membrane protein</topology>
    </subcellularLocation>
</comment>
<keyword evidence="6 7" id="KW-0472">Membrane</keyword>
<feature type="transmembrane region" description="Helical" evidence="7">
    <location>
        <begin position="358"/>
        <end position="376"/>
    </location>
</feature>
<name>A0AAJ2N708_9BACL</name>
<dbReference type="InterPro" id="IPR011701">
    <property type="entry name" value="MFS"/>
</dbReference>
<protein>
    <submittedName>
        <fullName evidence="9">MFS transporter</fullName>
    </submittedName>
</protein>
<dbReference type="SUPFAM" id="SSF103473">
    <property type="entry name" value="MFS general substrate transporter"/>
    <property type="match status" value="1"/>
</dbReference>
<feature type="transmembrane region" description="Helical" evidence="7">
    <location>
        <begin position="331"/>
        <end position="352"/>
    </location>
</feature>
<evidence type="ECO:0000313" key="9">
    <source>
        <dbReference type="EMBL" id="MDT8974849.1"/>
    </source>
</evidence>
<keyword evidence="4 7" id="KW-0812">Transmembrane</keyword>
<sequence>MRKTNPLLLLLLSLGVFGIITTEMGIVGVLPQISQKYNITASQAGWLVGIFALIVAVSGPFLTLIASRFNRKSVLLTAISMFVLSNLVYAFTSHFEVMLIFRILPAMFHPIFFSIALVAAASLVPPEQSSQAVVRVFAGITVGFAFGVPITSYLAERISLSTSFLFGAIVNAIALIGLLIWLPSMPVKEKMSYGKQLSILRKPGLWLNIAAVIFIFAAMFSVYGYFAEYTSQITRMNGSLISLMLMVFGLVMIAGNFLFGTLLQKNTTKTILLFPLLYAFIYVLVYYAGSYLSLMIGMIFIWGTVHSGGLIVSQTWLTAETKEAPEFGNSLFVSFSNLGITMGTAVAGFIIAHLGMHQLIWCGIGFSMLAFAAITIKMKLFGDAMQGKEQAGQSVGA</sequence>
<dbReference type="Pfam" id="PF07690">
    <property type="entry name" value="MFS_1"/>
    <property type="match status" value="1"/>
</dbReference>
<keyword evidence="10" id="KW-1185">Reference proteome</keyword>
<proteinExistence type="predicted"/>
<keyword evidence="5 7" id="KW-1133">Transmembrane helix</keyword>
<evidence type="ECO:0000256" key="4">
    <source>
        <dbReference type="ARBA" id="ARBA00022692"/>
    </source>
</evidence>
<evidence type="ECO:0000256" key="6">
    <source>
        <dbReference type="ARBA" id="ARBA00023136"/>
    </source>
</evidence>
<accession>A0AAJ2N708</accession>
<dbReference type="PANTHER" id="PTHR43124:SF3">
    <property type="entry name" value="CHLORAMPHENICOL EFFLUX PUMP RV0191"/>
    <property type="match status" value="1"/>
</dbReference>
<dbReference type="Gene3D" id="1.20.1250.20">
    <property type="entry name" value="MFS general substrate transporter like domains"/>
    <property type="match status" value="1"/>
</dbReference>
<feature type="transmembrane region" description="Helical" evidence="7">
    <location>
        <begin position="238"/>
        <end position="259"/>
    </location>
</feature>
<evidence type="ECO:0000259" key="8">
    <source>
        <dbReference type="PROSITE" id="PS50850"/>
    </source>
</evidence>
<evidence type="ECO:0000256" key="2">
    <source>
        <dbReference type="ARBA" id="ARBA00022448"/>
    </source>
</evidence>
<feature type="domain" description="Major facilitator superfamily (MFS) profile" evidence="8">
    <location>
        <begin position="8"/>
        <end position="390"/>
    </location>
</feature>
<feature type="transmembrane region" description="Helical" evidence="7">
    <location>
        <begin position="46"/>
        <end position="66"/>
    </location>
</feature>
<gene>
    <name evidence="9" type="ORF">RQP50_01165</name>
</gene>
<evidence type="ECO:0000313" key="10">
    <source>
        <dbReference type="Proteomes" id="UP001250538"/>
    </source>
</evidence>
<feature type="transmembrane region" description="Helical" evidence="7">
    <location>
        <begin position="136"/>
        <end position="155"/>
    </location>
</feature>
<feature type="transmembrane region" description="Helical" evidence="7">
    <location>
        <begin position="295"/>
        <end position="319"/>
    </location>
</feature>
<reference evidence="10" key="1">
    <citation type="submission" date="2023-09" db="EMBL/GenBank/DDBJ databases">
        <title>Paenibacillus sp. chi10 Genome sequencing and assembly.</title>
        <authorList>
            <person name="Kim I."/>
        </authorList>
    </citation>
    <scope>NUCLEOTIDE SEQUENCE [LARGE SCALE GENOMIC DNA]</scope>
    <source>
        <strain evidence="10">chi10</strain>
    </source>
</reference>
<dbReference type="EMBL" id="JAVYAA010000001">
    <property type="protein sequence ID" value="MDT8974849.1"/>
    <property type="molecule type" value="Genomic_DNA"/>
</dbReference>
<evidence type="ECO:0000256" key="5">
    <source>
        <dbReference type="ARBA" id="ARBA00022989"/>
    </source>
</evidence>
<comment type="caution">
    <text evidence="9">The sequence shown here is derived from an EMBL/GenBank/DDBJ whole genome shotgun (WGS) entry which is preliminary data.</text>
</comment>
<dbReference type="GO" id="GO:0005886">
    <property type="term" value="C:plasma membrane"/>
    <property type="evidence" value="ECO:0007669"/>
    <property type="project" value="UniProtKB-SubCell"/>
</dbReference>
<dbReference type="AlphaFoldDB" id="A0AAJ2N708"/>
<feature type="transmembrane region" description="Helical" evidence="7">
    <location>
        <begin position="271"/>
        <end position="289"/>
    </location>
</feature>
<dbReference type="CDD" id="cd17324">
    <property type="entry name" value="MFS_NepI_like"/>
    <property type="match status" value="1"/>
</dbReference>
<keyword evidence="3" id="KW-1003">Cell membrane</keyword>
<evidence type="ECO:0000256" key="3">
    <source>
        <dbReference type="ARBA" id="ARBA00022475"/>
    </source>
</evidence>
<dbReference type="PANTHER" id="PTHR43124">
    <property type="entry name" value="PURINE EFFLUX PUMP PBUE"/>
    <property type="match status" value="1"/>
</dbReference>
<dbReference type="RefSeq" id="WP_315742606.1">
    <property type="nucleotide sequence ID" value="NZ_JAVYAA010000001.1"/>
</dbReference>
<dbReference type="InterPro" id="IPR020846">
    <property type="entry name" value="MFS_dom"/>
</dbReference>